<evidence type="ECO:0000256" key="2">
    <source>
        <dbReference type="ARBA" id="ARBA00022737"/>
    </source>
</evidence>
<evidence type="ECO:0000256" key="3">
    <source>
        <dbReference type="PROSITE-ProRule" id="PRU00023"/>
    </source>
</evidence>
<dbReference type="Pfam" id="PF00651">
    <property type="entry name" value="BTB"/>
    <property type="match status" value="2"/>
</dbReference>
<evidence type="ECO:0000313" key="6">
    <source>
        <dbReference type="EMBL" id="CAB0044613.1"/>
    </source>
</evidence>
<feature type="repeat" description="ANK" evidence="3">
    <location>
        <begin position="295"/>
        <end position="327"/>
    </location>
</feature>
<feature type="region of interest" description="Disordered" evidence="4">
    <location>
        <begin position="877"/>
        <end position="910"/>
    </location>
</feature>
<organism evidence="6 7">
    <name type="scientific">Trichogramma brassicae</name>
    <dbReference type="NCBI Taxonomy" id="86971"/>
    <lineage>
        <taxon>Eukaryota</taxon>
        <taxon>Metazoa</taxon>
        <taxon>Ecdysozoa</taxon>
        <taxon>Arthropoda</taxon>
        <taxon>Hexapoda</taxon>
        <taxon>Insecta</taxon>
        <taxon>Pterygota</taxon>
        <taxon>Neoptera</taxon>
        <taxon>Endopterygota</taxon>
        <taxon>Hymenoptera</taxon>
        <taxon>Apocrita</taxon>
        <taxon>Proctotrupomorpha</taxon>
        <taxon>Chalcidoidea</taxon>
        <taxon>Trichogrammatidae</taxon>
        <taxon>Trichogramma</taxon>
    </lineage>
</organism>
<dbReference type="GO" id="GO:0005794">
    <property type="term" value="C:Golgi apparatus"/>
    <property type="evidence" value="ECO:0007669"/>
    <property type="project" value="TreeGrafter"/>
</dbReference>
<accession>A0A6H5J2G8</accession>
<evidence type="ECO:0000256" key="4">
    <source>
        <dbReference type="SAM" id="MobiDB-lite"/>
    </source>
</evidence>
<dbReference type="SUPFAM" id="SSF54695">
    <property type="entry name" value="POZ domain"/>
    <property type="match status" value="2"/>
</dbReference>
<dbReference type="PANTHER" id="PTHR46376">
    <property type="entry name" value="LEUCINE-ZIPPER-LIKE TRANSCRIPTIONAL REGULATOR 1"/>
    <property type="match status" value="1"/>
</dbReference>
<dbReference type="PANTHER" id="PTHR46376:SF1">
    <property type="entry name" value="LEUCINE-ZIPPER-LIKE TRANSCRIPTIONAL REGULATOR 1"/>
    <property type="match status" value="1"/>
</dbReference>
<keyword evidence="1" id="KW-0880">Kelch repeat</keyword>
<feature type="repeat" description="ANK" evidence="3">
    <location>
        <begin position="209"/>
        <end position="241"/>
    </location>
</feature>
<dbReference type="InterPro" id="IPR015915">
    <property type="entry name" value="Kelch-typ_b-propeller"/>
</dbReference>
<feature type="compositionally biased region" description="Gly residues" evidence="4">
    <location>
        <begin position="882"/>
        <end position="897"/>
    </location>
</feature>
<dbReference type="EMBL" id="CADCXV010001472">
    <property type="protein sequence ID" value="CAB0044613.1"/>
    <property type="molecule type" value="Genomic_DNA"/>
</dbReference>
<feature type="compositionally biased region" description="Basic and acidic residues" evidence="4">
    <location>
        <begin position="686"/>
        <end position="697"/>
    </location>
</feature>
<feature type="compositionally biased region" description="Low complexity" evidence="4">
    <location>
        <begin position="676"/>
        <end position="685"/>
    </location>
</feature>
<dbReference type="Gene3D" id="3.20.20.60">
    <property type="entry name" value="Phosphoenolpyruvate-binding domains"/>
    <property type="match status" value="1"/>
</dbReference>
<name>A0A6H5J2G8_9HYME</name>
<dbReference type="InterPro" id="IPR040442">
    <property type="entry name" value="Pyrv_kinase-like_dom_sf"/>
</dbReference>
<dbReference type="AlphaFoldDB" id="A0A6H5J2G8"/>
<dbReference type="GO" id="GO:0030955">
    <property type="term" value="F:potassium ion binding"/>
    <property type="evidence" value="ECO:0007669"/>
    <property type="project" value="InterPro"/>
</dbReference>
<dbReference type="InterPro" id="IPR002110">
    <property type="entry name" value="Ankyrin_rpt"/>
</dbReference>
<dbReference type="FunFam" id="3.30.710.10:FF:000139">
    <property type="entry name" value="Leucine-zipper transcriptional regulator 1"/>
    <property type="match status" value="1"/>
</dbReference>
<protein>
    <recommendedName>
        <fullName evidence="5">BTB domain-containing protein</fullName>
    </recommendedName>
</protein>
<dbReference type="OrthoDB" id="10250130at2759"/>
<dbReference type="SMART" id="SM00248">
    <property type="entry name" value="ANK"/>
    <property type="match status" value="6"/>
</dbReference>
<dbReference type="GO" id="GO:0000287">
    <property type="term" value="F:magnesium ion binding"/>
    <property type="evidence" value="ECO:0007669"/>
    <property type="project" value="InterPro"/>
</dbReference>
<dbReference type="SMART" id="SM00225">
    <property type="entry name" value="BTB"/>
    <property type="match status" value="2"/>
</dbReference>
<dbReference type="Pfam" id="PF12796">
    <property type="entry name" value="Ank_2"/>
    <property type="match status" value="1"/>
</dbReference>
<reference evidence="6 7" key="1">
    <citation type="submission" date="2020-02" db="EMBL/GenBank/DDBJ databases">
        <authorList>
            <person name="Ferguson B K."/>
        </authorList>
    </citation>
    <scope>NUCLEOTIDE SEQUENCE [LARGE SCALE GENOMIC DNA]</scope>
</reference>
<feature type="domain" description="BTB" evidence="5">
    <location>
        <begin position="937"/>
        <end position="1006"/>
    </location>
</feature>
<dbReference type="SUPFAM" id="SSF51621">
    <property type="entry name" value="Phosphoenolpyruvate/pyruvate domain"/>
    <property type="match status" value="1"/>
</dbReference>
<dbReference type="InterPro" id="IPR015813">
    <property type="entry name" value="Pyrv/PenolPyrv_kinase-like_dom"/>
</dbReference>
<proteinExistence type="predicted"/>
<dbReference type="CDD" id="cd18506">
    <property type="entry name" value="BACK2_LZTR1"/>
    <property type="match status" value="1"/>
</dbReference>
<dbReference type="PROSITE" id="PS50097">
    <property type="entry name" value="BTB"/>
    <property type="match status" value="2"/>
</dbReference>
<dbReference type="InterPro" id="IPR011333">
    <property type="entry name" value="SKP1/BTB/POZ_sf"/>
</dbReference>
<dbReference type="Gene3D" id="1.25.40.20">
    <property type="entry name" value="Ankyrin repeat-containing domain"/>
    <property type="match status" value="2"/>
</dbReference>
<dbReference type="Pfam" id="PF13857">
    <property type="entry name" value="Ank_5"/>
    <property type="match status" value="1"/>
</dbReference>
<keyword evidence="7" id="KW-1185">Reference proteome</keyword>
<feature type="domain" description="BTB" evidence="5">
    <location>
        <begin position="669"/>
        <end position="772"/>
    </location>
</feature>
<evidence type="ECO:0000256" key="1">
    <source>
        <dbReference type="ARBA" id="ARBA00022441"/>
    </source>
</evidence>
<dbReference type="Proteomes" id="UP000479190">
    <property type="component" value="Unassembled WGS sequence"/>
</dbReference>
<gene>
    <name evidence="6" type="ORF">TBRA_LOCUS16201</name>
</gene>
<dbReference type="SUPFAM" id="SSF117281">
    <property type="entry name" value="Kelch motif"/>
    <property type="match status" value="1"/>
</dbReference>
<keyword evidence="3" id="KW-0040">ANK repeat</keyword>
<dbReference type="Pfam" id="PF00224">
    <property type="entry name" value="PK"/>
    <property type="match status" value="1"/>
</dbReference>
<sequence length="1114" mass="125507">MQPVNFKRYRFSRLTIKSRLYTHLEINELEHGPVKIVKLQSAMPPPAPLASLAERRQIEDRPKVLAGVAPDQSARSLDRYTRRLDVERDEARDDGAQVPKHPDMYDCGEAKYDFIEFVVRTGYKDEPKVGEDGKPLLHRTTALHHAARRGRFHAPMVPLLFNIFNRFDVNYIDDVGISHFMFACMHNCVEAVEKFLELGQDPNCHGKGKDLSPLVYALGNRSKDMVRLLLKYGANPNLSNCTAAMTPLHRLSFRLLDNELLDDSIMNVHIDLVEMIFDDCQDKYKPVNVEARNKFGDTALHFALKENMRKVVEVLLRRGADPNVADSYGSTALHIICKKKDGDVWAKMLFQVCDEVSRIVQVDARDNEGRTPLQLAVANFKPDSIIGPKCLKSPKTAIFRPFFARISTHIVVYIALHCCRSHGDNNFRAILTGSKSITFVPEFEDEKLNRLAHDVHSSVWHICFCTIGPVSRSVEMLEKTIEIGMNISRMNFSHGSHEHHAEIIANVKMQEFCPVCMKNGIQTQIKCYQQDLEEAIFMCPTVEVDAHLHGAHLATRATATGSQIRPHDGELRQAPLRVRWYGGLDPAQLHCYDLDTQTWHVIAPSADSEVPSGRLFHAAAVIGDAMFIFGGTVDNNVRSGETYRFQFSAYPKCTLHDDFGRLLNSRLFCDVEFVVGGSSSSSSSSGDKEQQPKEETKIPAHIAMVAARSKFLRQRISRAIERRKERLEELHGTANLPAKEVPILQVRLQDAVPEAFEMVLNYIYTDRIDPTKKIEDPLSNRIVLLMMDVYRLAVQFNMRRLEQLCVHYLEATISHANVLEALRNADCLKQQLAFIKELCLSFVVRDGNYNQIVMSSEFESLDRPLMVEIIRRKQSASASSGSTGGGGGAGGGAGGGCTSSSGNKHHHHQLNNYERDTGTTLEQDMEHFLNSIGREFCDITLMLDKEPIPAHKAVLTARCSYFEGLFRSFMPPNNTVNIQIGEMIPSAASFRSLLRYIYYADVSMPPEDSLYLFTVPVFYGFTNNRLQAFCKQNLEMNVTIENVIQILEAADKMQAHDIKNYALSLIVHHIGKVVRLPRLKQLDRGLLLDILEAVADERGEARTCQDMTSGGADC</sequence>
<dbReference type="CDD" id="cd18308">
    <property type="entry name" value="BTB1_POZ_LZTR1"/>
    <property type="match status" value="1"/>
</dbReference>
<dbReference type="PROSITE" id="PS50297">
    <property type="entry name" value="ANK_REP_REGION"/>
    <property type="match status" value="2"/>
</dbReference>
<evidence type="ECO:0000313" key="7">
    <source>
        <dbReference type="Proteomes" id="UP000479190"/>
    </source>
</evidence>
<dbReference type="SUPFAM" id="SSF48403">
    <property type="entry name" value="Ankyrin repeat"/>
    <property type="match status" value="1"/>
</dbReference>
<dbReference type="PROSITE" id="PS50088">
    <property type="entry name" value="ANK_REPEAT"/>
    <property type="match status" value="2"/>
</dbReference>
<dbReference type="InterPro" id="IPR036770">
    <property type="entry name" value="Ankyrin_rpt-contain_sf"/>
</dbReference>
<evidence type="ECO:0000259" key="5">
    <source>
        <dbReference type="PROSITE" id="PS50097"/>
    </source>
</evidence>
<dbReference type="GO" id="GO:0004743">
    <property type="term" value="F:pyruvate kinase activity"/>
    <property type="evidence" value="ECO:0007669"/>
    <property type="project" value="InterPro"/>
</dbReference>
<feature type="region of interest" description="Disordered" evidence="4">
    <location>
        <begin position="676"/>
        <end position="697"/>
    </location>
</feature>
<dbReference type="Gene3D" id="2.120.10.80">
    <property type="entry name" value="Kelch-type beta propeller"/>
    <property type="match status" value="1"/>
</dbReference>
<keyword evidence="2" id="KW-0677">Repeat</keyword>
<dbReference type="InterPro" id="IPR015793">
    <property type="entry name" value="Pyrv_Knase_brl"/>
</dbReference>
<dbReference type="FunFam" id="3.30.710.10:FF:000024">
    <property type="entry name" value="Leucine-zipper-like transcriptional regulator 1"/>
    <property type="match status" value="1"/>
</dbReference>
<dbReference type="Gene3D" id="3.30.710.10">
    <property type="entry name" value="Potassium Channel Kv1.1, Chain A"/>
    <property type="match status" value="2"/>
</dbReference>
<dbReference type="InterPro" id="IPR000210">
    <property type="entry name" value="BTB/POZ_dom"/>
</dbReference>
<dbReference type="InterPro" id="IPR051568">
    <property type="entry name" value="LZTR1/Attractin"/>
</dbReference>
<dbReference type="CDD" id="cd18309">
    <property type="entry name" value="BTB2_POZ_LZTR1"/>
    <property type="match status" value="1"/>
</dbReference>